<reference evidence="1 2" key="1">
    <citation type="submission" date="2018-10" db="EMBL/GenBank/DDBJ databases">
        <authorList>
            <person name="Ekblom R."/>
            <person name="Jareborg N."/>
        </authorList>
    </citation>
    <scope>NUCLEOTIDE SEQUENCE [LARGE SCALE GENOMIC DNA]</scope>
    <source>
        <tissue evidence="1">Muscle</tissue>
    </source>
</reference>
<evidence type="ECO:0000313" key="2">
    <source>
        <dbReference type="Proteomes" id="UP000269945"/>
    </source>
</evidence>
<comment type="caution">
    <text evidence="1">The sequence shown here is derived from an EMBL/GenBank/DDBJ whole genome shotgun (WGS) entry which is preliminary data.</text>
</comment>
<dbReference type="InterPro" id="IPR039586">
    <property type="entry name" value="CFAP46"/>
</dbReference>
<dbReference type="GO" id="GO:0035082">
    <property type="term" value="P:axoneme assembly"/>
    <property type="evidence" value="ECO:0007669"/>
    <property type="project" value="InterPro"/>
</dbReference>
<evidence type="ECO:0000313" key="1">
    <source>
        <dbReference type="EMBL" id="VCW77326.1"/>
    </source>
</evidence>
<protein>
    <submittedName>
        <fullName evidence="1">Uncharacterized protein</fullName>
    </submittedName>
</protein>
<gene>
    <name evidence="1" type="ORF">BN2614_LOCUS1</name>
</gene>
<feature type="non-terminal residue" evidence="1">
    <location>
        <position position="1"/>
    </location>
</feature>
<dbReference type="Proteomes" id="UP000269945">
    <property type="component" value="Unassembled WGS sequence"/>
</dbReference>
<dbReference type="PANTHER" id="PTHR15977">
    <property type="entry name" value="CILIA- AND FLAGELLA-ASSOCIATED PROTEIN 46"/>
    <property type="match status" value="1"/>
</dbReference>
<proteinExistence type="predicted"/>
<organism evidence="1 2">
    <name type="scientific">Gulo gulo</name>
    <name type="common">Wolverine</name>
    <name type="synonym">Gluton</name>
    <dbReference type="NCBI Taxonomy" id="48420"/>
    <lineage>
        <taxon>Eukaryota</taxon>
        <taxon>Metazoa</taxon>
        <taxon>Chordata</taxon>
        <taxon>Craniata</taxon>
        <taxon>Vertebrata</taxon>
        <taxon>Euteleostomi</taxon>
        <taxon>Mammalia</taxon>
        <taxon>Eutheria</taxon>
        <taxon>Laurasiatheria</taxon>
        <taxon>Carnivora</taxon>
        <taxon>Caniformia</taxon>
        <taxon>Musteloidea</taxon>
        <taxon>Mustelidae</taxon>
        <taxon>Guloninae</taxon>
        <taxon>Gulo</taxon>
    </lineage>
</organism>
<sequence length="94" mass="10499">MEPAIQHLQKAVLLDSLGLYQDELTRALNRLRLCTMLYQSPERAEDKAILAIEQAKKAVPKDSVRKKRALLVNAGLALAPDTFQIVLDSENEAK</sequence>
<dbReference type="EMBL" id="CYRY02008670">
    <property type="protein sequence ID" value="VCW77326.1"/>
    <property type="molecule type" value="Genomic_DNA"/>
</dbReference>
<keyword evidence="2" id="KW-1185">Reference proteome</keyword>
<dbReference type="GO" id="GO:0060294">
    <property type="term" value="P:cilium movement involved in cell motility"/>
    <property type="evidence" value="ECO:0007669"/>
    <property type="project" value="InterPro"/>
</dbReference>
<name>A0A9X9LN26_GULGU</name>
<accession>A0A9X9LN26</accession>
<dbReference type="PANTHER" id="PTHR15977:SF15">
    <property type="entry name" value="CILIA- AND FLAGELLA-ASSOCIATED PROTEIN 46"/>
    <property type="match status" value="1"/>
</dbReference>
<dbReference type="AlphaFoldDB" id="A0A9X9LN26"/>